<evidence type="ECO:0000256" key="1">
    <source>
        <dbReference type="SAM" id="Phobius"/>
    </source>
</evidence>
<proteinExistence type="predicted"/>
<comment type="caution">
    <text evidence="2">The sequence shown here is derived from an EMBL/GenBank/DDBJ whole genome shotgun (WGS) entry which is preliminary data.</text>
</comment>
<accession>A0ABP7S4D2</accession>
<sequence>MNINWAGLGEVFVASLAAVLVLVVLYVAGIRGVVSRGEAKAKGGSGAGGTTAAAFAFAGCVAVVLYGLYVIVLG</sequence>
<protein>
    <recommendedName>
        <fullName evidence="4">Secreted protein</fullName>
    </recommendedName>
</protein>
<evidence type="ECO:0008006" key="4">
    <source>
        <dbReference type="Google" id="ProtNLM"/>
    </source>
</evidence>
<dbReference type="Proteomes" id="UP001501747">
    <property type="component" value="Unassembled WGS sequence"/>
</dbReference>
<dbReference type="EMBL" id="BAABAL010000009">
    <property type="protein sequence ID" value="GAA4006151.1"/>
    <property type="molecule type" value="Genomic_DNA"/>
</dbReference>
<reference evidence="3" key="1">
    <citation type="journal article" date="2019" name="Int. J. Syst. Evol. Microbiol.">
        <title>The Global Catalogue of Microorganisms (GCM) 10K type strain sequencing project: providing services to taxonomists for standard genome sequencing and annotation.</title>
        <authorList>
            <consortium name="The Broad Institute Genomics Platform"/>
            <consortium name="The Broad Institute Genome Sequencing Center for Infectious Disease"/>
            <person name="Wu L."/>
            <person name="Ma J."/>
        </authorList>
    </citation>
    <scope>NUCLEOTIDE SEQUENCE [LARGE SCALE GENOMIC DNA]</scope>
    <source>
        <strain evidence="3">JCM 17342</strain>
    </source>
</reference>
<keyword evidence="1" id="KW-1133">Transmembrane helix</keyword>
<keyword evidence="1" id="KW-0812">Transmembrane</keyword>
<keyword evidence="1" id="KW-0472">Membrane</keyword>
<feature type="transmembrane region" description="Helical" evidence="1">
    <location>
        <begin position="46"/>
        <end position="72"/>
    </location>
</feature>
<evidence type="ECO:0000313" key="3">
    <source>
        <dbReference type="Proteomes" id="UP001501747"/>
    </source>
</evidence>
<dbReference type="RefSeq" id="WP_344875017.1">
    <property type="nucleotide sequence ID" value="NZ_BAABAL010000009.1"/>
</dbReference>
<name>A0ABP7S4D2_9PSEU</name>
<organism evidence="2 3">
    <name type="scientific">Allokutzneria multivorans</name>
    <dbReference type="NCBI Taxonomy" id="1142134"/>
    <lineage>
        <taxon>Bacteria</taxon>
        <taxon>Bacillati</taxon>
        <taxon>Actinomycetota</taxon>
        <taxon>Actinomycetes</taxon>
        <taxon>Pseudonocardiales</taxon>
        <taxon>Pseudonocardiaceae</taxon>
        <taxon>Allokutzneria</taxon>
    </lineage>
</organism>
<feature type="transmembrane region" description="Helical" evidence="1">
    <location>
        <begin position="12"/>
        <end position="34"/>
    </location>
</feature>
<keyword evidence="3" id="KW-1185">Reference proteome</keyword>
<evidence type="ECO:0000313" key="2">
    <source>
        <dbReference type="EMBL" id="GAA4006151.1"/>
    </source>
</evidence>
<gene>
    <name evidence="2" type="ORF">GCM10022247_29820</name>
</gene>